<dbReference type="PANTHER" id="PTHR38467">
    <property type="match status" value="1"/>
</dbReference>
<protein>
    <submittedName>
        <fullName evidence="2">Type-IV secretion system protein TraC</fullName>
    </submittedName>
</protein>
<dbReference type="InterPro" id="IPR025955">
    <property type="entry name" value="TraC/Conjuga_ATPase"/>
</dbReference>
<dbReference type="Gene3D" id="3.40.50.300">
    <property type="entry name" value="P-loop containing nucleotide triphosphate hydrolases"/>
    <property type="match status" value="1"/>
</dbReference>
<dbReference type="Pfam" id="PF19044">
    <property type="entry name" value="P-loop_TraG"/>
    <property type="match status" value="2"/>
</dbReference>
<organism evidence="2 3">
    <name type="scientific">Sutterella wadsworthensis 2_1_59BFAA</name>
    <dbReference type="NCBI Taxonomy" id="742823"/>
    <lineage>
        <taxon>Bacteria</taxon>
        <taxon>Pseudomonadati</taxon>
        <taxon>Pseudomonadota</taxon>
        <taxon>Betaproteobacteria</taxon>
        <taxon>Burkholderiales</taxon>
        <taxon>Sutterellaceae</taxon>
        <taxon>Sutterella</taxon>
    </lineage>
</organism>
<dbReference type="InterPro" id="IPR053155">
    <property type="entry name" value="F-pilin_assembly_TraC"/>
</dbReference>
<feature type="domain" description="AAA+ ATPase" evidence="1">
    <location>
        <begin position="498"/>
        <end position="778"/>
    </location>
</feature>
<dbReference type="STRING" id="742823.HMPREF9465_02206"/>
<dbReference type="SMART" id="SM00382">
    <property type="entry name" value="AAA"/>
    <property type="match status" value="1"/>
</dbReference>
<dbReference type="SUPFAM" id="SSF52540">
    <property type="entry name" value="P-loop containing nucleoside triphosphate hydrolases"/>
    <property type="match status" value="1"/>
</dbReference>
<sequence>MTSSKNPVGEFIEILRRIRTGHENLKVSSGIPGFIPGTGERVDAFSTALPWESATPDGLFTLKGDKPENPEGLGFAIEIFPQTGVTSEMEKTLIGLAAPLEAGSVLSITAFASSAVRGIAELMVPEARVPDGFPPLSPEAEGIIDTATNWAAENLVKGAVEQLTPQAPVYPRHWRVWLTVVVPTTKPDDEEVREKVLTARRAISAVLEQAGLFMGVWDADVLVGTASEILNPQLMRSGDFVRPSANPFEPPSVQVMKADTEVTVEKHRIRFETLDRKSAVHAVGLGVEHYGGHISLALTSQMLGELGRGGHQIPCPFLFTSIIAVLDSASERVKAEGHRMRALQMSHTPVSQISPWYPEKARQWTIAVNSFQTEGGIARVAHQYLLLAPAGLEAEAVHAAQSIARKAGMDVRRTTCLHAQALMGALPMCAGPLLVEDMKRSFRIQRRTLATGICGSPVMTEWQGTPIRDDRDRRTPLLTLVGRRGQIMHVDPFANASGNYSVTIVGKPGSGKSVVMNQLAFSCLAQGGLVWIIDVGRSYEKTCAVLDGAFLVFDKEHVWDLNPFAILEALAGDDRSEGIESVVSILGELVSPGRPLPDLERSVLIQLTASAAQMAAMQGRLATLADLDALLAERAVHDRRLDDLRMQLEPYLNGPLARWFDGSGRPIDFSSRLTVLELEGLSAHPALRQAVLMTLMLWIEKTMSLDRRTVKLVLIDEAWDLMGSGHSGKFIASGFRRARKHKGGFVVATQSLADFFKSETAEAAWSCADTRIYLRQDAECLSSLEAKGQLATDPWFRAALPSLTTVRGAWSEMIVKVGDAPPAIGRLVLDRFMQVLYSSLPAEVSAVNAWREAGATMAASVSAVANGAFEPTPEALAALNRNQESDR</sequence>
<dbReference type="HOGENOM" id="CLU_007815_1_0_4"/>
<dbReference type="InterPro" id="IPR003593">
    <property type="entry name" value="AAA+_ATPase"/>
</dbReference>
<reference evidence="2 3" key="1">
    <citation type="submission" date="2012-05" db="EMBL/GenBank/DDBJ databases">
        <title>The Genome Sequence of Sutterella wadsworthensis 2_1_59BFAA.</title>
        <authorList>
            <consortium name="The Broad Institute Genome Sequencing Platform"/>
            <person name="Earl A."/>
            <person name="Ward D."/>
            <person name="Feldgarden M."/>
            <person name="Gevers D."/>
            <person name="Daigneault M."/>
            <person name="Strauss J."/>
            <person name="Allen-Vercoe E."/>
            <person name="Walker B."/>
            <person name="Young S.K."/>
            <person name="Zeng Q."/>
            <person name="Gargeya S."/>
            <person name="Fitzgerald M."/>
            <person name="Haas B."/>
            <person name="Abouelleil A."/>
            <person name="Alvarado L."/>
            <person name="Arachchi H.M."/>
            <person name="Berlin A.M."/>
            <person name="Chapman S.B."/>
            <person name="Goldberg J."/>
            <person name="Griggs A."/>
            <person name="Gujja S."/>
            <person name="Hansen M."/>
            <person name="Howarth C."/>
            <person name="Imamovic A."/>
            <person name="Larimer J."/>
            <person name="McCowen C."/>
            <person name="Montmayeur A."/>
            <person name="Murphy C."/>
            <person name="Neiman D."/>
            <person name="Pearson M."/>
            <person name="Priest M."/>
            <person name="Roberts A."/>
            <person name="Saif S."/>
            <person name="Shea T."/>
            <person name="Sisk P."/>
            <person name="Sykes S."/>
            <person name="Wortman J."/>
            <person name="Nusbaum C."/>
            <person name="Birren B."/>
        </authorList>
    </citation>
    <scope>NUCLEOTIDE SEQUENCE [LARGE SCALE GENOMIC DNA]</scope>
    <source>
        <strain evidence="2 3">2_1_59BFAA</strain>
    </source>
</reference>
<proteinExistence type="predicted"/>
<evidence type="ECO:0000313" key="3">
    <source>
        <dbReference type="Proteomes" id="UP000005835"/>
    </source>
</evidence>
<dbReference type="OrthoDB" id="9816422at2"/>
<dbReference type="RefSeq" id="WP_005437067.1">
    <property type="nucleotide sequence ID" value="NZ_JH815521.1"/>
</dbReference>
<dbReference type="InterPro" id="IPR043964">
    <property type="entry name" value="P-loop_TraG"/>
</dbReference>
<dbReference type="Pfam" id="PF11130">
    <property type="entry name" value="TraC_F_IV"/>
    <property type="match status" value="1"/>
</dbReference>
<keyword evidence="3" id="KW-1185">Reference proteome</keyword>
<dbReference type="Gene3D" id="1.10.8.730">
    <property type="match status" value="1"/>
</dbReference>
<gene>
    <name evidence="2" type="ORF">HMPREF9465_02206</name>
</gene>
<dbReference type="PANTHER" id="PTHR38467:SF1">
    <property type="entry name" value="CONJUGATIVE TRANSFER: ASSEMBLY"/>
    <property type="match status" value="1"/>
</dbReference>
<accession>K1KER1</accession>
<name>K1KER1_9BURK</name>
<dbReference type="Proteomes" id="UP000005835">
    <property type="component" value="Unassembled WGS sequence"/>
</dbReference>
<dbReference type="InterPro" id="IPR027417">
    <property type="entry name" value="P-loop_NTPase"/>
</dbReference>
<comment type="caution">
    <text evidence="2">The sequence shown here is derived from an EMBL/GenBank/DDBJ whole genome shotgun (WGS) entry which is preliminary data.</text>
</comment>
<evidence type="ECO:0000313" key="2">
    <source>
        <dbReference type="EMBL" id="EKB30199.1"/>
    </source>
</evidence>
<dbReference type="CDD" id="cd01127">
    <property type="entry name" value="TrwB_TraG_TraD_VirD4"/>
    <property type="match status" value="1"/>
</dbReference>
<dbReference type="PATRIC" id="fig|742823.3.peg.2216"/>
<dbReference type="AlphaFoldDB" id="K1KER1"/>
<evidence type="ECO:0000259" key="1">
    <source>
        <dbReference type="SMART" id="SM00382"/>
    </source>
</evidence>
<dbReference type="eggNOG" id="COG3451">
    <property type="taxonomic scope" value="Bacteria"/>
</dbReference>
<dbReference type="EMBL" id="ADMG01000051">
    <property type="protein sequence ID" value="EKB30199.1"/>
    <property type="molecule type" value="Genomic_DNA"/>
</dbReference>